<sequence length="109" mass="11570">MDRAALRMLSSPQFWRMAVLWTLSILHSYLLLLRGRAASPPRRRPGPGSSGVGGGGGRRRPICVVTGATSGLGRAAASALAREGYHVVLGQSRCLAWTFGRTGLLRVVG</sequence>
<dbReference type="SUPFAM" id="SSF51735">
    <property type="entry name" value="NAD(P)-binding Rossmann-fold domains"/>
    <property type="match status" value="1"/>
</dbReference>
<accession>A0A0A9DKQ1</accession>
<organism evidence="2">
    <name type="scientific">Arundo donax</name>
    <name type="common">Giant reed</name>
    <name type="synonym">Donax arundinaceus</name>
    <dbReference type="NCBI Taxonomy" id="35708"/>
    <lineage>
        <taxon>Eukaryota</taxon>
        <taxon>Viridiplantae</taxon>
        <taxon>Streptophyta</taxon>
        <taxon>Embryophyta</taxon>
        <taxon>Tracheophyta</taxon>
        <taxon>Spermatophyta</taxon>
        <taxon>Magnoliopsida</taxon>
        <taxon>Liliopsida</taxon>
        <taxon>Poales</taxon>
        <taxon>Poaceae</taxon>
        <taxon>PACMAD clade</taxon>
        <taxon>Arundinoideae</taxon>
        <taxon>Arundineae</taxon>
        <taxon>Arundo</taxon>
    </lineage>
</organism>
<protein>
    <submittedName>
        <fullName evidence="2">Uncharacterized protein</fullName>
    </submittedName>
</protein>
<dbReference type="EMBL" id="GBRH01211665">
    <property type="protein sequence ID" value="JAD86230.1"/>
    <property type="molecule type" value="Transcribed_RNA"/>
</dbReference>
<reference evidence="2" key="1">
    <citation type="submission" date="2014-09" db="EMBL/GenBank/DDBJ databases">
        <authorList>
            <person name="Magalhaes I.L.F."/>
            <person name="Oliveira U."/>
            <person name="Santos F.R."/>
            <person name="Vidigal T.H.D.A."/>
            <person name="Brescovit A.D."/>
            <person name="Santos A.J."/>
        </authorList>
    </citation>
    <scope>NUCLEOTIDE SEQUENCE</scope>
    <source>
        <tissue evidence="2">Shoot tissue taken approximately 20 cm above the soil surface</tissue>
    </source>
</reference>
<proteinExistence type="predicted"/>
<name>A0A0A9DKQ1_ARUDO</name>
<dbReference type="Gene3D" id="3.40.50.720">
    <property type="entry name" value="NAD(P)-binding Rossmann-like Domain"/>
    <property type="match status" value="1"/>
</dbReference>
<feature type="region of interest" description="Disordered" evidence="1">
    <location>
        <begin position="38"/>
        <end position="59"/>
    </location>
</feature>
<evidence type="ECO:0000256" key="1">
    <source>
        <dbReference type="SAM" id="MobiDB-lite"/>
    </source>
</evidence>
<evidence type="ECO:0000313" key="2">
    <source>
        <dbReference type="EMBL" id="JAD86230.1"/>
    </source>
</evidence>
<dbReference type="InterPro" id="IPR036291">
    <property type="entry name" value="NAD(P)-bd_dom_sf"/>
</dbReference>
<dbReference type="AlphaFoldDB" id="A0A0A9DKQ1"/>
<reference evidence="2" key="2">
    <citation type="journal article" date="2015" name="Data Brief">
        <title>Shoot transcriptome of the giant reed, Arundo donax.</title>
        <authorList>
            <person name="Barrero R.A."/>
            <person name="Guerrero F.D."/>
            <person name="Moolhuijzen P."/>
            <person name="Goolsby J.A."/>
            <person name="Tidwell J."/>
            <person name="Bellgard S.E."/>
            <person name="Bellgard M.I."/>
        </authorList>
    </citation>
    <scope>NUCLEOTIDE SEQUENCE</scope>
    <source>
        <tissue evidence="2">Shoot tissue taken approximately 20 cm above the soil surface</tissue>
    </source>
</reference>